<reference evidence="1" key="2">
    <citation type="submission" date="2016-06" db="EMBL/GenBank/DDBJ databases">
        <title>The genome of a short-lived fish provides insights into sex chromosome evolution and the genetic control of aging.</title>
        <authorList>
            <person name="Reichwald K."/>
            <person name="Felder M."/>
            <person name="Petzold A."/>
            <person name="Koch P."/>
            <person name="Groth M."/>
            <person name="Platzer M."/>
        </authorList>
    </citation>
    <scope>NUCLEOTIDE SEQUENCE</scope>
    <source>
        <tissue evidence="1">Brain</tissue>
    </source>
</reference>
<proteinExistence type="predicted"/>
<protein>
    <submittedName>
        <fullName evidence="1">Zinc knuckle</fullName>
    </submittedName>
</protein>
<organism evidence="1">
    <name type="scientific">Nothobranchius kuhntae</name>
    <name type="common">Beira killifish</name>
    <dbReference type="NCBI Taxonomy" id="321403"/>
    <lineage>
        <taxon>Eukaryota</taxon>
        <taxon>Metazoa</taxon>
        <taxon>Chordata</taxon>
        <taxon>Craniata</taxon>
        <taxon>Vertebrata</taxon>
        <taxon>Euteleostomi</taxon>
        <taxon>Actinopterygii</taxon>
        <taxon>Neopterygii</taxon>
        <taxon>Teleostei</taxon>
        <taxon>Neoteleostei</taxon>
        <taxon>Acanthomorphata</taxon>
        <taxon>Ovalentaria</taxon>
        <taxon>Atherinomorphae</taxon>
        <taxon>Cyprinodontiformes</taxon>
        <taxon>Nothobranchiidae</taxon>
        <taxon>Nothobranchius</taxon>
    </lineage>
</organism>
<accession>A0A1A8KPY8</accession>
<dbReference type="AlphaFoldDB" id="A0A1A8KPY8"/>
<reference evidence="1" key="1">
    <citation type="submission" date="2016-05" db="EMBL/GenBank/DDBJ databases">
        <authorList>
            <person name="Lavstsen T."/>
            <person name="Jespersen J.S."/>
        </authorList>
    </citation>
    <scope>NUCLEOTIDE SEQUENCE</scope>
    <source>
        <tissue evidence="1">Brain</tissue>
    </source>
</reference>
<dbReference type="EMBL" id="HAEE01013679">
    <property type="protein sequence ID" value="SBR33729.1"/>
    <property type="molecule type" value="Transcribed_RNA"/>
</dbReference>
<feature type="non-terminal residue" evidence="1">
    <location>
        <position position="1"/>
    </location>
</feature>
<evidence type="ECO:0000313" key="1">
    <source>
        <dbReference type="EMBL" id="SBR33729.1"/>
    </source>
</evidence>
<name>A0A1A8KPY8_NOTKU</name>
<gene>
    <name evidence="1" type="primary">Nfu_g_1_026085</name>
</gene>
<sequence length="59" mass="6410">PLTKREKLFIISREIRGRILNGGRGSGTIHRPDHSSPFAGSVKVKVTSHAIAPPIKLDP</sequence>